<name>A0ABM7X8T6_9BACT</name>
<dbReference type="SUPFAM" id="SSF48452">
    <property type="entry name" value="TPR-like"/>
    <property type="match status" value="1"/>
</dbReference>
<evidence type="ECO:0000313" key="3">
    <source>
        <dbReference type="Proteomes" id="UP001162734"/>
    </source>
</evidence>
<protein>
    <submittedName>
        <fullName evidence="2">Uncharacterized protein</fullName>
    </submittedName>
</protein>
<evidence type="ECO:0000256" key="1">
    <source>
        <dbReference type="SAM" id="MobiDB-lite"/>
    </source>
</evidence>
<accession>A0ABM7X8T6</accession>
<dbReference type="InterPro" id="IPR011990">
    <property type="entry name" value="TPR-like_helical_dom_sf"/>
</dbReference>
<dbReference type="Pfam" id="PF14559">
    <property type="entry name" value="TPR_19"/>
    <property type="match status" value="1"/>
</dbReference>
<reference evidence="3" key="1">
    <citation type="journal article" date="2022" name="Int. J. Syst. Evol. Microbiol.">
        <title>Anaeromyxobacter oryzae sp. nov., Anaeromyxobacter diazotrophicus sp. nov. and Anaeromyxobacter paludicola sp. nov., isolated from paddy soils.</title>
        <authorList>
            <person name="Itoh H."/>
            <person name="Xu Z."/>
            <person name="Mise K."/>
            <person name="Masuda Y."/>
            <person name="Ushijima N."/>
            <person name="Hayakawa C."/>
            <person name="Shiratori Y."/>
            <person name="Senoo K."/>
        </authorList>
    </citation>
    <scope>NUCLEOTIDE SEQUENCE [LARGE SCALE GENOMIC DNA]</scope>
    <source>
        <strain evidence="3">Red630</strain>
    </source>
</reference>
<feature type="compositionally biased region" description="Pro residues" evidence="1">
    <location>
        <begin position="46"/>
        <end position="59"/>
    </location>
</feature>
<organism evidence="2 3">
    <name type="scientific">Anaeromyxobacter paludicola</name>
    <dbReference type="NCBI Taxonomy" id="2918171"/>
    <lineage>
        <taxon>Bacteria</taxon>
        <taxon>Pseudomonadati</taxon>
        <taxon>Myxococcota</taxon>
        <taxon>Myxococcia</taxon>
        <taxon>Myxococcales</taxon>
        <taxon>Cystobacterineae</taxon>
        <taxon>Anaeromyxobacteraceae</taxon>
        <taxon>Anaeromyxobacter</taxon>
    </lineage>
</organism>
<dbReference type="Proteomes" id="UP001162734">
    <property type="component" value="Chromosome"/>
</dbReference>
<gene>
    <name evidence="2" type="ORF">AMPC_13600</name>
</gene>
<keyword evidence="3" id="KW-1185">Reference proteome</keyword>
<dbReference type="EMBL" id="AP025592">
    <property type="protein sequence ID" value="BDG08247.1"/>
    <property type="molecule type" value="Genomic_DNA"/>
</dbReference>
<sequence>MSGDRPQRPQEAPSSAWDAEPSREPPIVLDARGGLDLTALADEPLEPPPPPPARDPPSGVPAWMAEARRRMALDDFSGAIELVEQVLAADPGHAEARALLARNEEKLVGLYESKLGGMMAVPQPRMRPDQVLWLNLDHRAGFLLAQVDGTVSYEDLFALSGLPRLETARILARLVEQKVIG</sequence>
<feature type="region of interest" description="Disordered" evidence="1">
    <location>
        <begin position="1"/>
        <end position="60"/>
    </location>
</feature>
<proteinExistence type="predicted"/>
<dbReference type="RefSeq" id="WP_248345431.1">
    <property type="nucleotide sequence ID" value="NZ_AP025592.1"/>
</dbReference>
<evidence type="ECO:0000313" key="2">
    <source>
        <dbReference type="EMBL" id="BDG08247.1"/>
    </source>
</evidence>